<dbReference type="InParanoid" id="C0NQ96"/>
<accession>C0NQ96</accession>
<dbReference type="RefSeq" id="XP_045286849.1">
    <property type="nucleotide sequence ID" value="XM_045432733.1"/>
</dbReference>
<name>C0NQ96_AJECG</name>
<gene>
    <name evidence="2" type="ORF">HCBG_05684</name>
</gene>
<keyword evidence="3" id="KW-1185">Reference proteome</keyword>
<organism evidence="2 3">
    <name type="scientific">Ajellomyces capsulatus (strain G186AR / H82 / ATCC MYA-2454 / RMSCC 2432)</name>
    <name type="common">Darling's disease fungus</name>
    <name type="synonym">Histoplasma capsulatum</name>
    <dbReference type="NCBI Taxonomy" id="447093"/>
    <lineage>
        <taxon>Eukaryota</taxon>
        <taxon>Fungi</taxon>
        <taxon>Dikarya</taxon>
        <taxon>Ascomycota</taxon>
        <taxon>Pezizomycotina</taxon>
        <taxon>Eurotiomycetes</taxon>
        <taxon>Eurotiomycetidae</taxon>
        <taxon>Onygenales</taxon>
        <taxon>Ajellomycetaceae</taxon>
        <taxon>Histoplasma</taxon>
    </lineage>
</organism>
<keyword evidence="1" id="KW-0732">Signal</keyword>
<evidence type="ECO:0000256" key="1">
    <source>
        <dbReference type="SAM" id="SignalP"/>
    </source>
</evidence>
<evidence type="ECO:0000313" key="2">
    <source>
        <dbReference type="EMBL" id="EEH06368.1"/>
    </source>
</evidence>
<dbReference type="HOGENOM" id="CLU_1730905_0_0_1"/>
<dbReference type="Proteomes" id="UP000001631">
    <property type="component" value="Unassembled WGS sequence"/>
</dbReference>
<feature type="signal peptide" evidence="1">
    <location>
        <begin position="1"/>
        <end position="16"/>
    </location>
</feature>
<protein>
    <recommendedName>
        <fullName evidence="4">Secreted protein</fullName>
    </recommendedName>
</protein>
<dbReference type="EMBL" id="GG663369">
    <property type="protein sequence ID" value="EEH06368.1"/>
    <property type="molecule type" value="Genomic_DNA"/>
</dbReference>
<dbReference type="AlphaFoldDB" id="C0NQ96"/>
<dbReference type="GeneID" id="69038700"/>
<sequence length="151" mass="17014">MAALVFSFFWCPCCECGLPVWYSIHTFQQQSQGFQPPSPLPLLRAEADSLPTAAACISKYSAHQVQSERKSKKAGRTWDAHRIRMHTSDFLPWLPSLSLQDLPTPPRSKHGLGTPPKSLSNSGHSTFFLQRPLHTQPVIAEHPLFPYWSMT</sequence>
<reference evidence="2" key="1">
    <citation type="submission" date="2009-02" db="EMBL/GenBank/DDBJ databases">
        <title>The Genome Sequence of Ajellomyces capsulatus strain G186AR.</title>
        <authorList>
            <consortium name="The Broad Institute Genome Sequencing Platform"/>
            <person name="Champion M."/>
            <person name="Cuomo C."/>
            <person name="Ma L.-J."/>
            <person name="Henn M.R."/>
            <person name="Sil A."/>
            <person name="Goldman B."/>
            <person name="Young S.K."/>
            <person name="Kodira C.D."/>
            <person name="Zeng Q."/>
            <person name="Koehrsen M."/>
            <person name="Alvarado L."/>
            <person name="Berlin A."/>
            <person name="Borenstein D."/>
            <person name="Chen Z."/>
            <person name="Engels R."/>
            <person name="Freedman E."/>
            <person name="Gellesch M."/>
            <person name="Goldberg J."/>
            <person name="Griggs A."/>
            <person name="Gujja S."/>
            <person name="Heiman D."/>
            <person name="Hepburn T."/>
            <person name="Howarth C."/>
            <person name="Jen D."/>
            <person name="Larson L."/>
            <person name="Lewis B."/>
            <person name="Mehta T."/>
            <person name="Park D."/>
            <person name="Pearson M."/>
            <person name="Roberts A."/>
            <person name="Saif S."/>
            <person name="Shea T."/>
            <person name="Shenoy N."/>
            <person name="Sisk P."/>
            <person name="Stolte C."/>
            <person name="Sykes S."/>
            <person name="Walk T."/>
            <person name="White J."/>
            <person name="Yandava C."/>
            <person name="Klein B."/>
            <person name="McEwen J.G."/>
            <person name="Puccia R."/>
            <person name="Goldman G.H."/>
            <person name="Felipe M.S."/>
            <person name="Nino-Vega G."/>
            <person name="San-Blas G."/>
            <person name="Taylor J."/>
            <person name="Mendoza L."/>
            <person name="Galagan J."/>
            <person name="Nusbaum C."/>
            <person name="Birren B."/>
        </authorList>
    </citation>
    <scope>NUCLEOTIDE SEQUENCE</scope>
    <source>
        <strain evidence="2">G186AR</strain>
    </source>
</reference>
<proteinExistence type="predicted"/>
<feature type="chain" id="PRO_5002901080" description="Secreted protein" evidence="1">
    <location>
        <begin position="17"/>
        <end position="151"/>
    </location>
</feature>
<evidence type="ECO:0008006" key="4">
    <source>
        <dbReference type="Google" id="ProtNLM"/>
    </source>
</evidence>
<evidence type="ECO:0000313" key="3">
    <source>
        <dbReference type="Proteomes" id="UP000001631"/>
    </source>
</evidence>